<evidence type="ECO:0000313" key="10">
    <source>
        <dbReference type="Proteomes" id="UP000242869"/>
    </source>
</evidence>
<dbReference type="GO" id="GO:0071555">
    <property type="term" value="P:cell wall organization"/>
    <property type="evidence" value="ECO:0007669"/>
    <property type="project" value="UniProtKB-KW"/>
</dbReference>
<proteinExistence type="inferred from homology"/>
<evidence type="ECO:0000256" key="5">
    <source>
        <dbReference type="RuleBase" id="RU003495"/>
    </source>
</evidence>
<dbReference type="GO" id="GO:0000270">
    <property type="term" value="P:peptidoglycan metabolic process"/>
    <property type="evidence" value="ECO:0007669"/>
    <property type="project" value="UniProtKB-UniRule"/>
</dbReference>
<dbReference type="PROSITE" id="PS51257">
    <property type="entry name" value="PROKAR_LIPOPROTEIN"/>
    <property type="match status" value="1"/>
</dbReference>
<feature type="region of interest" description="Disordered" evidence="6">
    <location>
        <begin position="31"/>
        <end position="55"/>
    </location>
</feature>
<evidence type="ECO:0000256" key="6">
    <source>
        <dbReference type="SAM" id="MobiDB-lite"/>
    </source>
</evidence>
<dbReference type="PANTHER" id="PTHR34183:SF1">
    <property type="entry name" value="ENDOLYTIC PEPTIDOGLYCAN TRANSGLYCOSYLASE RLPA"/>
    <property type="match status" value="1"/>
</dbReference>
<dbReference type="InterPro" id="IPR009009">
    <property type="entry name" value="RlpA-like_DPBB"/>
</dbReference>
<dbReference type="GO" id="GO:0008932">
    <property type="term" value="F:lytic endotransglycosylase activity"/>
    <property type="evidence" value="ECO:0007669"/>
    <property type="project" value="UniProtKB-UniRule"/>
</dbReference>
<dbReference type="HAMAP" id="MF_02071">
    <property type="entry name" value="RlpA"/>
    <property type="match status" value="1"/>
</dbReference>
<dbReference type="SUPFAM" id="SSF110997">
    <property type="entry name" value="Sporulation related repeat"/>
    <property type="match status" value="1"/>
</dbReference>
<evidence type="ECO:0000256" key="2">
    <source>
        <dbReference type="ARBA" id="ARBA00023239"/>
    </source>
</evidence>
<name>A0A1I5D3D7_9NEIS</name>
<gene>
    <name evidence="4" type="primary">rlpA</name>
    <name evidence="9" type="ORF">SAMN05660284_02571</name>
</gene>
<evidence type="ECO:0000259" key="8">
    <source>
        <dbReference type="PROSITE" id="PS51724"/>
    </source>
</evidence>
<evidence type="ECO:0000256" key="3">
    <source>
        <dbReference type="ARBA" id="ARBA00023316"/>
    </source>
</evidence>
<sequence>MGADKGMAKKTAACLATALLAACSSTPRQSAPVVVSTGSKPATSPAISGQPSPYSCSYNPPAGARGNFYKDDGPLELPGTLEFVPEPLPRTEPLHRWANNPYTVLGQKFIPLKTPGEWTERGIGSWYGRKFHGQKTSSGETYDMFGMTAAHPTLPIPSYARVTHLKNGRSVVVRINDRGPFLKGRIIDLSFLAACRLGYAGNGSAELEVVSLLPGEKTPASAAISSSAPSTAITAPAEPVLQAAVPARPGSVFLQLGAFSSRSNAESFHAHLARELDEAQANRLAIQEAGTIYRVRLGPFPDRATALAMAEKLTGQKNLPAVIAR</sequence>
<dbReference type="InterPro" id="IPR012997">
    <property type="entry name" value="RplA"/>
</dbReference>
<dbReference type="EC" id="4.2.2.-" evidence="4"/>
<evidence type="ECO:0000313" key="9">
    <source>
        <dbReference type="EMBL" id="SFN93673.1"/>
    </source>
</evidence>
<feature type="compositionally biased region" description="Polar residues" evidence="6">
    <location>
        <begin position="36"/>
        <end position="55"/>
    </location>
</feature>
<dbReference type="InterPro" id="IPR036680">
    <property type="entry name" value="SPOR-like_sf"/>
</dbReference>
<dbReference type="GO" id="GO:0005886">
    <property type="term" value="C:plasma membrane"/>
    <property type="evidence" value="ECO:0007669"/>
    <property type="project" value="UniProtKB-SubCell"/>
</dbReference>
<dbReference type="Gene3D" id="2.40.40.10">
    <property type="entry name" value="RlpA-like domain"/>
    <property type="match status" value="1"/>
</dbReference>
<dbReference type="EMBL" id="FOVE01000022">
    <property type="protein sequence ID" value="SFN93673.1"/>
    <property type="molecule type" value="Genomic_DNA"/>
</dbReference>
<dbReference type="Pfam" id="PF03330">
    <property type="entry name" value="DPBB_1"/>
    <property type="match status" value="1"/>
</dbReference>
<dbReference type="InterPro" id="IPR034718">
    <property type="entry name" value="RlpA"/>
</dbReference>
<keyword evidence="10" id="KW-1185">Reference proteome</keyword>
<dbReference type="PANTHER" id="PTHR34183">
    <property type="entry name" value="ENDOLYTIC PEPTIDOGLYCAN TRANSGLYCOSYLASE RLPA"/>
    <property type="match status" value="1"/>
</dbReference>
<feature type="domain" description="SPOR" evidence="8">
    <location>
        <begin position="246"/>
        <end position="325"/>
    </location>
</feature>
<dbReference type="Proteomes" id="UP000242869">
    <property type="component" value="Unassembled WGS sequence"/>
</dbReference>
<dbReference type="PROSITE" id="PS51724">
    <property type="entry name" value="SPOR"/>
    <property type="match status" value="1"/>
</dbReference>
<dbReference type="NCBIfam" id="TIGR00413">
    <property type="entry name" value="rlpA"/>
    <property type="match status" value="1"/>
</dbReference>
<protein>
    <recommendedName>
        <fullName evidence="4">Endolytic peptidoglycan transglycosylase RlpA</fullName>
        <ecNumber evidence="4">4.2.2.-</ecNumber>
    </recommendedName>
</protein>
<dbReference type="CDD" id="cd22268">
    <property type="entry name" value="DPBB_RlpA-like"/>
    <property type="match status" value="1"/>
</dbReference>
<keyword evidence="4" id="KW-0564">Palmitate</keyword>
<dbReference type="GO" id="GO:0042834">
    <property type="term" value="F:peptidoglycan binding"/>
    <property type="evidence" value="ECO:0007669"/>
    <property type="project" value="InterPro"/>
</dbReference>
<keyword evidence="1 7" id="KW-0732">Signal</keyword>
<keyword evidence="4" id="KW-0472">Membrane</keyword>
<evidence type="ECO:0000256" key="7">
    <source>
        <dbReference type="SAM" id="SignalP"/>
    </source>
</evidence>
<organism evidence="9 10">
    <name type="scientific">Formivibrio citricus</name>
    <dbReference type="NCBI Taxonomy" id="83765"/>
    <lineage>
        <taxon>Bacteria</taxon>
        <taxon>Pseudomonadati</taxon>
        <taxon>Pseudomonadota</taxon>
        <taxon>Betaproteobacteria</taxon>
        <taxon>Neisseriales</taxon>
        <taxon>Chitinibacteraceae</taxon>
        <taxon>Formivibrio</taxon>
    </lineage>
</organism>
<feature type="chain" id="PRO_5017491972" description="Endolytic peptidoglycan transglycosylase RlpA" evidence="7">
    <location>
        <begin position="31"/>
        <end position="325"/>
    </location>
</feature>
<keyword evidence="4 9" id="KW-0449">Lipoprotein</keyword>
<dbReference type="InterPro" id="IPR036908">
    <property type="entry name" value="RlpA-like_sf"/>
</dbReference>
<comment type="subcellular location">
    <subcellularLocation>
        <location evidence="4">Cell membrane</location>
        <topology evidence="4">Lipid-anchor</topology>
    </subcellularLocation>
</comment>
<feature type="signal peptide" evidence="7">
    <location>
        <begin position="1"/>
        <end position="30"/>
    </location>
</feature>
<dbReference type="Pfam" id="PF05036">
    <property type="entry name" value="SPOR"/>
    <property type="match status" value="1"/>
</dbReference>
<dbReference type="SUPFAM" id="SSF50685">
    <property type="entry name" value="Barwin-like endoglucanases"/>
    <property type="match status" value="1"/>
</dbReference>
<keyword evidence="2 4" id="KW-0456">Lyase</keyword>
<keyword evidence="4" id="KW-1003">Cell membrane</keyword>
<dbReference type="Gene3D" id="3.30.70.1070">
    <property type="entry name" value="Sporulation related repeat"/>
    <property type="match status" value="1"/>
</dbReference>
<evidence type="ECO:0000256" key="4">
    <source>
        <dbReference type="HAMAP-Rule" id="MF_02071"/>
    </source>
</evidence>
<comment type="function">
    <text evidence="4">Lytic transglycosylase with a strong preference for naked glycan strands that lack stem peptides.</text>
</comment>
<accession>A0A1I5D3D7</accession>
<evidence type="ECO:0000256" key="1">
    <source>
        <dbReference type="ARBA" id="ARBA00022729"/>
    </source>
</evidence>
<comment type="similarity">
    <text evidence="4 5">Belongs to the RlpA family.</text>
</comment>
<reference evidence="10" key="1">
    <citation type="submission" date="2016-10" db="EMBL/GenBank/DDBJ databases">
        <authorList>
            <person name="Varghese N."/>
            <person name="Submissions S."/>
        </authorList>
    </citation>
    <scope>NUCLEOTIDE SEQUENCE [LARGE SCALE GENOMIC DNA]</scope>
    <source>
        <strain evidence="10">DSM 6150</strain>
    </source>
</reference>
<dbReference type="InterPro" id="IPR007730">
    <property type="entry name" value="SPOR-like_dom"/>
</dbReference>
<dbReference type="STRING" id="83765.SAMN05660284_02571"/>
<keyword evidence="3 4" id="KW-0961">Cell wall biogenesis/degradation</keyword>
<dbReference type="AlphaFoldDB" id="A0A1I5D3D7"/>